<accession>A0ABS0J9V9</accession>
<evidence type="ECO:0000313" key="2">
    <source>
        <dbReference type="EMBL" id="MBG3878731.1"/>
    </source>
</evidence>
<comment type="caution">
    <text evidence="2">The sequence shown here is derived from an EMBL/GenBank/DDBJ whole genome shotgun (WGS) entry which is preliminary data.</text>
</comment>
<dbReference type="Gene3D" id="3.10.105.10">
    <property type="entry name" value="Dipeptide-binding Protein, Domain 3"/>
    <property type="match status" value="1"/>
</dbReference>
<keyword evidence="3" id="KW-1185">Reference proteome</keyword>
<sequence length="256" mass="28427">MELQVGRVDLSFHHVAAAVVLVGLERAGVHCQLHTAPHEEMFTMYAHGKVDMVVGAWLPASHGKYLIGMTDQTVRFSVLYTPYCLWGVPEYVPAGQVASVADILKPEVSAQCNKVIQGINEGAGISRFSRNVIREYGLDKAGFTFRSGTIADCTDAFIRAHEKGEWVVVPLWQPQYLFHSYKIRALQEPRGLLGGMDQACIILRKDALAKLTPRAVTFLKGIRLGNAAVTDMDYQYVVEGMPLDRIAMDYLDRVCI</sequence>
<proteinExistence type="predicted"/>
<dbReference type="Gene3D" id="3.40.190.100">
    <property type="entry name" value="Glycine betaine-binding periplasmic protein, domain 2"/>
    <property type="match status" value="1"/>
</dbReference>
<dbReference type="Proteomes" id="UP001194469">
    <property type="component" value="Unassembled WGS sequence"/>
</dbReference>
<feature type="domain" description="ABC-type glycine betaine transport system substrate-binding" evidence="1">
    <location>
        <begin position="3"/>
        <end position="252"/>
    </location>
</feature>
<organism evidence="2 3">
    <name type="scientific">Nitratidesulfovibrio oxamicus</name>
    <dbReference type="NCBI Taxonomy" id="32016"/>
    <lineage>
        <taxon>Bacteria</taxon>
        <taxon>Pseudomonadati</taxon>
        <taxon>Thermodesulfobacteriota</taxon>
        <taxon>Desulfovibrionia</taxon>
        <taxon>Desulfovibrionales</taxon>
        <taxon>Desulfovibrionaceae</taxon>
        <taxon>Nitratidesulfovibrio</taxon>
    </lineage>
</organism>
<evidence type="ECO:0000313" key="3">
    <source>
        <dbReference type="Proteomes" id="UP001194469"/>
    </source>
</evidence>
<name>A0ABS0J9V9_9BACT</name>
<dbReference type="Pfam" id="PF04069">
    <property type="entry name" value="OpuAC"/>
    <property type="match status" value="1"/>
</dbReference>
<evidence type="ECO:0000259" key="1">
    <source>
        <dbReference type="Pfam" id="PF04069"/>
    </source>
</evidence>
<gene>
    <name evidence="2" type="ORF">FVW20_17410</name>
</gene>
<dbReference type="EMBL" id="VRYY01000701">
    <property type="protein sequence ID" value="MBG3878731.1"/>
    <property type="molecule type" value="Genomic_DNA"/>
</dbReference>
<protein>
    <submittedName>
        <fullName evidence="2">Glycine/betaine ABC transporter substrate-binding protein</fullName>
    </submittedName>
</protein>
<dbReference type="SUPFAM" id="SSF53850">
    <property type="entry name" value="Periplasmic binding protein-like II"/>
    <property type="match status" value="1"/>
</dbReference>
<reference evidence="2 3" key="1">
    <citation type="submission" date="2019-08" db="EMBL/GenBank/DDBJ databases">
        <authorList>
            <person name="Luo N."/>
        </authorList>
    </citation>
    <scope>NUCLEOTIDE SEQUENCE [LARGE SCALE GENOMIC DNA]</scope>
    <source>
        <strain evidence="2 3">NCIMB 9442</strain>
    </source>
</reference>
<dbReference type="InterPro" id="IPR007210">
    <property type="entry name" value="ABC_Gly_betaine_transp_sub-bd"/>
</dbReference>